<accession>A0A552FEH1</accession>
<organism evidence="2 3">
    <name type="scientific">Microcystis aeruginosa Ma_QC_Ch_20071001_S25D</name>
    <dbReference type="NCBI Taxonomy" id="2486250"/>
    <lineage>
        <taxon>Bacteria</taxon>
        <taxon>Bacillati</taxon>
        <taxon>Cyanobacteriota</taxon>
        <taxon>Cyanophyceae</taxon>
        <taxon>Oscillatoriophycideae</taxon>
        <taxon>Chroococcales</taxon>
        <taxon>Microcystaceae</taxon>
        <taxon>Microcystis</taxon>
    </lineage>
</organism>
<dbReference type="EMBL" id="SFBE01000350">
    <property type="protein sequence ID" value="TRU45127.1"/>
    <property type="molecule type" value="Genomic_DNA"/>
</dbReference>
<comment type="caution">
    <text evidence="2">The sequence shown here is derived from an EMBL/GenBank/DDBJ whole genome shotgun (WGS) entry which is preliminary data.</text>
</comment>
<feature type="transmembrane region" description="Helical" evidence="1">
    <location>
        <begin position="72"/>
        <end position="95"/>
    </location>
</feature>
<feature type="transmembrane region" description="Helical" evidence="1">
    <location>
        <begin position="12"/>
        <end position="34"/>
    </location>
</feature>
<evidence type="ECO:0000256" key="1">
    <source>
        <dbReference type="SAM" id="Phobius"/>
    </source>
</evidence>
<evidence type="ECO:0000313" key="2">
    <source>
        <dbReference type="EMBL" id="TRU45127.1"/>
    </source>
</evidence>
<feature type="transmembrane region" description="Helical" evidence="1">
    <location>
        <begin position="315"/>
        <end position="337"/>
    </location>
</feature>
<reference evidence="2 3" key="1">
    <citation type="submission" date="2019-01" db="EMBL/GenBank/DDBJ databases">
        <title>Coherence of Microcystis species and biogeography revealed through population genomics.</title>
        <authorList>
            <person name="Perez-Carrascal O.M."/>
            <person name="Terrat Y."/>
            <person name="Giani A."/>
            <person name="Fortin N."/>
            <person name="Tromas N."/>
            <person name="Shapiro B.J."/>
        </authorList>
    </citation>
    <scope>NUCLEOTIDE SEQUENCE [LARGE SCALE GENOMIC DNA]</scope>
    <source>
        <strain evidence="2">Ma_QC_Ch_20071001_S25D</strain>
    </source>
</reference>
<keyword evidence="1" id="KW-1133">Transmembrane helix</keyword>
<keyword evidence="1" id="KW-0472">Membrane</keyword>
<feature type="transmembrane region" description="Helical" evidence="1">
    <location>
        <begin position="158"/>
        <end position="184"/>
    </location>
</feature>
<protein>
    <submittedName>
        <fullName evidence="2">Uncharacterized protein</fullName>
    </submittedName>
</protein>
<dbReference type="AlphaFoldDB" id="A0A552FEH1"/>
<feature type="transmembrane region" description="Helical" evidence="1">
    <location>
        <begin position="40"/>
        <end position="60"/>
    </location>
</feature>
<feature type="transmembrane region" description="Helical" evidence="1">
    <location>
        <begin position="115"/>
        <end position="137"/>
    </location>
</feature>
<keyword evidence="1" id="KW-0812">Transmembrane</keyword>
<feature type="transmembrane region" description="Helical" evidence="1">
    <location>
        <begin position="343"/>
        <end position="362"/>
    </location>
</feature>
<proteinExistence type="predicted"/>
<gene>
    <name evidence="2" type="ORF">EWV57_20975</name>
</gene>
<feature type="transmembrane region" description="Helical" evidence="1">
    <location>
        <begin position="279"/>
        <end position="295"/>
    </location>
</feature>
<feature type="transmembrane region" description="Helical" evidence="1">
    <location>
        <begin position="204"/>
        <end position="224"/>
    </location>
</feature>
<evidence type="ECO:0000313" key="3">
    <source>
        <dbReference type="Proteomes" id="UP000316958"/>
    </source>
</evidence>
<name>A0A552FEH1_MICAE</name>
<dbReference type="Proteomes" id="UP000316958">
    <property type="component" value="Unassembled WGS sequence"/>
</dbReference>
<sequence>METKLINFWWRDLPVAASRVSGFLSVILADGIYLTHWSKVAAYAPVVSLVLGLLIGWFHFAPGQTFTFSIGVMALLMTISSFGTGLGSYLLVGYAFGDFFLFQHPKIGNIFQTFFVVQIPLLLSYALLSILLISIPLTSQGLRLQTVPRLKTLGTIGLVTEGLLQAVIQSTLVFVWTQAVPILIRPVYTWQGITPPVEAIQPLQYNGQMLALLAGILGAVRIFLEFKSSSDSQVKERGEKLREVLLSRKMPNNSLPPVIGVFIKAICSTAMLSGMLSNWFEAIILGLSITGVMLLRDSTPKKLMGWANIVCRCPILLRLIAATWLSYFLASMIIELMWRGDSFISIVISTMVGIMIFALLMPNPKQTVLEKRNP</sequence>